<keyword evidence="3" id="KW-1185">Reference proteome</keyword>
<sequence length="75" mass="7917">MAESHFGILALELGLDAEVYAYVPKPFSGAVDGNRSHGAVHQADAELPSDEVDDDENSSLIPGNLEAGFLDNLFG</sequence>
<feature type="compositionally biased region" description="Acidic residues" evidence="1">
    <location>
        <begin position="47"/>
        <end position="57"/>
    </location>
</feature>
<name>A0A367RSH0_9NOSO</name>
<comment type="caution">
    <text evidence="2">The sequence shown here is derived from an EMBL/GenBank/DDBJ whole genome shotgun (WGS) entry which is preliminary data.</text>
</comment>
<evidence type="ECO:0000256" key="1">
    <source>
        <dbReference type="SAM" id="MobiDB-lite"/>
    </source>
</evidence>
<dbReference type="EMBL" id="LXQD01000095">
    <property type="protein sequence ID" value="RCJ38660.1"/>
    <property type="molecule type" value="Genomic_DNA"/>
</dbReference>
<gene>
    <name evidence="2" type="ORF">A6770_39635</name>
</gene>
<organism evidence="2 3">
    <name type="scientific">Nostoc minutum NIES-26</name>
    <dbReference type="NCBI Taxonomy" id="1844469"/>
    <lineage>
        <taxon>Bacteria</taxon>
        <taxon>Bacillati</taxon>
        <taxon>Cyanobacteriota</taxon>
        <taxon>Cyanophyceae</taxon>
        <taxon>Nostocales</taxon>
        <taxon>Nostocaceae</taxon>
        <taxon>Nostoc</taxon>
    </lineage>
</organism>
<dbReference type="Proteomes" id="UP000252107">
    <property type="component" value="Unassembled WGS sequence"/>
</dbReference>
<protein>
    <submittedName>
        <fullName evidence="2">Uncharacterized protein</fullName>
    </submittedName>
</protein>
<proteinExistence type="predicted"/>
<feature type="region of interest" description="Disordered" evidence="1">
    <location>
        <begin position="33"/>
        <end position="61"/>
    </location>
</feature>
<evidence type="ECO:0000313" key="2">
    <source>
        <dbReference type="EMBL" id="RCJ38660.1"/>
    </source>
</evidence>
<reference evidence="2" key="1">
    <citation type="submission" date="2016-04" db="EMBL/GenBank/DDBJ databases">
        <authorList>
            <person name="Tabuchi Yagui T.R."/>
        </authorList>
    </citation>
    <scope>NUCLEOTIDE SEQUENCE [LARGE SCALE GENOMIC DNA]</scope>
    <source>
        <strain evidence="2">NIES-26</strain>
    </source>
</reference>
<accession>A0A367RSH0</accession>
<dbReference type="AlphaFoldDB" id="A0A367RSH0"/>
<evidence type="ECO:0000313" key="3">
    <source>
        <dbReference type="Proteomes" id="UP000252107"/>
    </source>
</evidence>